<protein>
    <recommendedName>
        <fullName evidence="3">C2H2-type domain-containing protein</fullName>
    </recommendedName>
</protein>
<feature type="domain" description="C2H2-type" evidence="3">
    <location>
        <begin position="6"/>
        <end position="34"/>
    </location>
</feature>
<evidence type="ECO:0000313" key="4">
    <source>
        <dbReference type="EMBL" id="KAG2201647.1"/>
    </source>
</evidence>
<dbReference type="AlphaFoldDB" id="A0A8H7QZG0"/>
<dbReference type="OrthoDB" id="2219666at2759"/>
<dbReference type="InterPro" id="IPR013087">
    <property type="entry name" value="Znf_C2H2_type"/>
</dbReference>
<evidence type="ECO:0000259" key="3">
    <source>
        <dbReference type="PROSITE" id="PS50157"/>
    </source>
</evidence>
<feature type="region of interest" description="Disordered" evidence="2">
    <location>
        <begin position="72"/>
        <end position="99"/>
    </location>
</feature>
<keyword evidence="1" id="KW-0863">Zinc-finger</keyword>
<dbReference type="EMBL" id="JAEPRD010000069">
    <property type="protein sequence ID" value="KAG2201647.1"/>
    <property type="molecule type" value="Genomic_DNA"/>
</dbReference>
<dbReference type="GO" id="GO:0008270">
    <property type="term" value="F:zinc ion binding"/>
    <property type="evidence" value="ECO:0007669"/>
    <property type="project" value="UniProtKB-KW"/>
</dbReference>
<dbReference type="Proteomes" id="UP000603453">
    <property type="component" value="Unassembled WGS sequence"/>
</dbReference>
<dbReference type="Gene3D" id="3.30.160.60">
    <property type="entry name" value="Classic Zinc Finger"/>
    <property type="match status" value="1"/>
</dbReference>
<gene>
    <name evidence="4" type="ORF">INT47_003873</name>
</gene>
<keyword evidence="1" id="KW-0862">Zinc</keyword>
<dbReference type="PROSITE" id="PS00028">
    <property type="entry name" value="ZINC_FINGER_C2H2_1"/>
    <property type="match status" value="2"/>
</dbReference>
<keyword evidence="1" id="KW-0479">Metal-binding</keyword>
<accession>A0A8H7QZG0</accession>
<dbReference type="Pfam" id="PF00096">
    <property type="entry name" value="zf-C2H2"/>
    <property type="match status" value="2"/>
</dbReference>
<dbReference type="PROSITE" id="PS50157">
    <property type="entry name" value="ZINC_FINGER_C2H2_2"/>
    <property type="match status" value="2"/>
</dbReference>
<evidence type="ECO:0000313" key="5">
    <source>
        <dbReference type="Proteomes" id="UP000603453"/>
    </source>
</evidence>
<proteinExistence type="predicted"/>
<name>A0A8H7QZG0_9FUNG</name>
<organism evidence="4 5">
    <name type="scientific">Mucor saturninus</name>
    <dbReference type="NCBI Taxonomy" id="64648"/>
    <lineage>
        <taxon>Eukaryota</taxon>
        <taxon>Fungi</taxon>
        <taxon>Fungi incertae sedis</taxon>
        <taxon>Mucoromycota</taxon>
        <taxon>Mucoromycotina</taxon>
        <taxon>Mucoromycetes</taxon>
        <taxon>Mucorales</taxon>
        <taxon>Mucorineae</taxon>
        <taxon>Mucoraceae</taxon>
        <taxon>Mucor</taxon>
    </lineage>
</organism>
<feature type="domain" description="C2H2-type" evidence="3">
    <location>
        <begin position="52"/>
        <end position="79"/>
    </location>
</feature>
<evidence type="ECO:0000256" key="1">
    <source>
        <dbReference type="PROSITE-ProRule" id="PRU00042"/>
    </source>
</evidence>
<comment type="caution">
    <text evidence="4">The sequence shown here is derived from an EMBL/GenBank/DDBJ whole genome shotgun (WGS) entry which is preliminary data.</text>
</comment>
<evidence type="ECO:0000256" key="2">
    <source>
        <dbReference type="SAM" id="MobiDB-lite"/>
    </source>
</evidence>
<dbReference type="SUPFAM" id="SSF57667">
    <property type="entry name" value="beta-beta-alpha zinc fingers"/>
    <property type="match status" value="1"/>
</dbReference>
<dbReference type="SMART" id="SM00355">
    <property type="entry name" value="ZnF_C2H2"/>
    <property type="match status" value="2"/>
</dbReference>
<reference evidence="4" key="1">
    <citation type="submission" date="2020-12" db="EMBL/GenBank/DDBJ databases">
        <title>Metabolic potential, ecology and presence of endohyphal bacteria is reflected in genomic diversity of Mucoromycotina.</title>
        <authorList>
            <person name="Muszewska A."/>
            <person name="Okrasinska A."/>
            <person name="Steczkiewicz K."/>
            <person name="Drgas O."/>
            <person name="Orlowska M."/>
            <person name="Perlinska-Lenart U."/>
            <person name="Aleksandrzak-Piekarczyk T."/>
            <person name="Szatraj K."/>
            <person name="Zielenkiewicz U."/>
            <person name="Pilsyk S."/>
            <person name="Malc E."/>
            <person name="Mieczkowski P."/>
            <person name="Kruszewska J.S."/>
            <person name="Biernat P."/>
            <person name="Pawlowska J."/>
        </authorList>
    </citation>
    <scope>NUCLEOTIDE SEQUENCE</scope>
    <source>
        <strain evidence="4">WA0000017839</strain>
    </source>
</reference>
<feature type="compositionally biased region" description="Polar residues" evidence="2">
    <location>
        <begin position="81"/>
        <end position="94"/>
    </location>
</feature>
<sequence>MSSRLIVCEVCETTFSESTNLRRHNYRLHSTEVNVLVNGVSTKVSRNDDGVFLCPYCSQGYTFPDSLKKHVHKHSQDQEAETTTPIEGNQSCTDSDTEVDNDDAVGVILDTDVITPLPTAQEAVKEIYSRRDYTATDLSAVDQTTLNWITNVRFFLNNSWSLNPIATHIASKILEEMIFVGDRKALLVLCGEIYGRLPTLDAHHEKTSITKGNCPQSSLPHVDTRYPNVELCLMYVDNSQKLVLGTKTMNVLITSSIRIDCNEKPVVGPSS</sequence>
<dbReference type="InterPro" id="IPR036236">
    <property type="entry name" value="Znf_C2H2_sf"/>
</dbReference>
<keyword evidence="5" id="KW-1185">Reference proteome</keyword>